<evidence type="ECO:0000259" key="15">
    <source>
        <dbReference type="Pfam" id="PF06957"/>
    </source>
</evidence>
<dbReference type="GO" id="GO:0006890">
    <property type="term" value="P:retrograde vesicle-mediated transport, Golgi to endoplasmic reticulum"/>
    <property type="evidence" value="ECO:0007669"/>
    <property type="project" value="TreeGrafter"/>
</dbReference>
<dbReference type="OrthoDB" id="10261470at2759"/>
<dbReference type="InterPro" id="IPR011048">
    <property type="entry name" value="Haem_d1_sf"/>
</dbReference>
<dbReference type="PANTHER" id="PTHR19876">
    <property type="entry name" value="COATOMER"/>
    <property type="match status" value="1"/>
</dbReference>
<dbReference type="InterPro" id="IPR015943">
    <property type="entry name" value="WD40/YVTN_repeat-like_dom_sf"/>
</dbReference>
<dbReference type="InterPro" id="IPR016391">
    <property type="entry name" value="Coatomer_asu"/>
</dbReference>
<dbReference type="GO" id="GO:0006888">
    <property type="term" value="P:endoplasmic reticulum to Golgi vesicle-mediated transport"/>
    <property type="evidence" value="ECO:0007669"/>
    <property type="project" value="InterPro"/>
</dbReference>
<keyword evidence="18" id="KW-1185">Reference proteome</keyword>
<dbReference type="CDD" id="cd22948">
    <property type="entry name" value="Coatomer_WDAD_alpha"/>
    <property type="match status" value="1"/>
</dbReference>
<keyword evidence="5 13" id="KW-0853">WD repeat</keyword>
<comment type="subcellular location">
    <subcellularLocation>
        <location evidence="12">Cytoplasm</location>
    </subcellularLocation>
    <subcellularLocation>
        <location evidence="1 12">Golgi apparatus membrane</location>
        <topology evidence="1 12">Peripheral membrane protein</topology>
        <orientation evidence="1">Cytoplasmic side</orientation>
    </subcellularLocation>
    <subcellularLocation>
        <location evidence="2">Cytoplasmic vesicle</location>
        <location evidence="2">COPI-coated vesicle membrane</location>
        <topology evidence="2">Peripheral membrane protein</topology>
        <orientation evidence="2">Cytoplasmic side</orientation>
    </subcellularLocation>
</comment>
<dbReference type="InterPro" id="IPR010714">
    <property type="entry name" value="Coatomer_asu_C"/>
</dbReference>
<dbReference type="Gene3D" id="1.25.40.470">
    <property type="match status" value="1"/>
</dbReference>
<comment type="subunit">
    <text evidence="12">Oligomeric complex that consists of at least the alpha, beta, beta', gamma, delta, epsilon and zeta subunits.</text>
</comment>
<evidence type="ECO:0000256" key="6">
    <source>
        <dbReference type="ARBA" id="ARBA00022737"/>
    </source>
</evidence>
<evidence type="ECO:0000256" key="4">
    <source>
        <dbReference type="ARBA" id="ARBA00022490"/>
    </source>
</evidence>
<feature type="repeat" description="WD" evidence="13">
    <location>
        <begin position="131"/>
        <end position="172"/>
    </location>
</feature>
<dbReference type="GO" id="GO:0000139">
    <property type="term" value="C:Golgi membrane"/>
    <property type="evidence" value="ECO:0007669"/>
    <property type="project" value="UniProtKB-SubCell"/>
</dbReference>
<dbReference type="EMBL" id="GG745338">
    <property type="protein sequence ID" value="KNE61386.1"/>
    <property type="molecule type" value="Genomic_DNA"/>
</dbReference>
<evidence type="ECO:0000313" key="18">
    <source>
        <dbReference type="Proteomes" id="UP000054350"/>
    </source>
</evidence>
<dbReference type="eggNOG" id="KOG0292">
    <property type="taxonomic scope" value="Eukaryota"/>
</dbReference>
<dbReference type="PROSITE" id="PS00678">
    <property type="entry name" value="WD_REPEATS_1"/>
    <property type="match status" value="1"/>
</dbReference>
<dbReference type="Gene3D" id="2.130.10.10">
    <property type="entry name" value="YVTN repeat-like/Quinoprotein amine dehydrogenase"/>
    <property type="match status" value="1"/>
</dbReference>
<evidence type="ECO:0000256" key="2">
    <source>
        <dbReference type="ARBA" id="ARBA00004347"/>
    </source>
</evidence>
<dbReference type="GO" id="GO:0030126">
    <property type="term" value="C:COPI vesicle coat"/>
    <property type="evidence" value="ECO:0007669"/>
    <property type="project" value="UniProtKB-UniRule"/>
</dbReference>
<keyword evidence="3 12" id="KW-0813">Transport</keyword>
<evidence type="ECO:0000259" key="14">
    <source>
        <dbReference type="Pfam" id="PF04053"/>
    </source>
</evidence>
<reference evidence="17 18" key="1">
    <citation type="submission" date="2009-11" db="EMBL/GenBank/DDBJ databases">
        <title>Annotation of Allomyces macrogynus ATCC 38327.</title>
        <authorList>
            <consortium name="The Broad Institute Genome Sequencing Platform"/>
            <person name="Russ C."/>
            <person name="Cuomo C."/>
            <person name="Burger G."/>
            <person name="Gray M.W."/>
            <person name="Holland P.W.H."/>
            <person name="King N."/>
            <person name="Lang F.B.F."/>
            <person name="Roger A.J."/>
            <person name="Ruiz-Trillo I."/>
            <person name="Young S.K."/>
            <person name="Zeng Q."/>
            <person name="Gargeya S."/>
            <person name="Fitzgerald M."/>
            <person name="Haas B."/>
            <person name="Abouelleil A."/>
            <person name="Alvarado L."/>
            <person name="Arachchi H.M."/>
            <person name="Berlin A."/>
            <person name="Chapman S.B."/>
            <person name="Gearin G."/>
            <person name="Goldberg J."/>
            <person name="Griggs A."/>
            <person name="Gujja S."/>
            <person name="Hansen M."/>
            <person name="Heiman D."/>
            <person name="Howarth C."/>
            <person name="Larimer J."/>
            <person name="Lui A."/>
            <person name="MacDonald P.J.P."/>
            <person name="McCowen C."/>
            <person name="Montmayeur A."/>
            <person name="Murphy C."/>
            <person name="Neiman D."/>
            <person name="Pearson M."/>
            <person name="Priest M."/>
            <person name="Roberts A."/>
            <person name="Saif S."/>
            <person name="Shea T."/>
            <person name="Sisk P."/>
            <person name="Stolte C."/>
            <person name="Sykes S."/>
            <person name="Wortman J."/>
            <person name="Nusbaum C."/>
            <person name="Birren B."/>
        </authorList>
    </citation>
    <scope>NUCLEOTIDE SEQUENCE [LARGE SCALE GENOMIC DNA]</scope>
    <source>
        <strain evidence="17 18">ATCC 38327</strain>
    </source>
</reference>
<dbReference type="Pfam" id="PF04053">
    <property type="entry name" value="B-prop_COPA_B_2nd"/>
    <property type="match status" value="1"/>
</dbReference>
<feature type="repeat" description="WD" evidence="13">
    <location>
        <begin position="287"/>
        <end position="328"/>
    </location>
</feature>
<keyword evidence="10 12" id="KW-0472">Membrane</keyword>
<evidence type="ECO:0000256" key="10">
    <source>
        <dbReference type="ARBA" id="ARBA00023136"/>
    </source>
</evidence>
<keyword evidence="8 12" id="KW-0653">Protein transport</keyword>
<keyword evidence="7 12" id="KW-0931">ER-Golgi transport</keyword>
<dbReference type="AlphaFoldDB" id="A0A0L0SFW0"/>
<dbReference type="PANTHER" id="PTHR19876:SF1">
    <property type="entry name" value="COATOMER SUBUNIT ALPHA"/>
    <property type="match status" value="1"/>
</dbReference>
<evidence type="ECO:0000256" key="5">
    <source>
        <dbReference type="ARBA" id="ARBA00022574"/>
    </source>
</evidence>
<dbReference type="GO" id="GO:0006886">
    <property type="term" value="P:intracellular protein transport"/>
    <property type="evidence" value="ECO:0007669"/>
    <property type="project" value="UniProtKB-UniRule"/>
</dbReference>
<reference evidence="17 18" key="2">
    <citation type="submission" date="2009-11" db="EMBL/GenBank/DDBJ databases">
        <title>The Genome Sequence of Allomyces macrogynus strain ATCC 38327.</title>
        <authorList>
            <consortium name="The Broad Institute Genome Sequencing Platform"/>
            <person name="Russ C."/>
            <person name="Cuomo C."/>
            <person name="Shea T."/>
            <person name="Young S.K."/>
            <person name="Zeng Q."/>
            <person name="Koehrsen M."/>
            <person name="Haas B."/>
            <person name="Borodovsky M."/>
            <person name="Guigo R."/>
            <person name="Alvarado L."/>
            <person name="Berlin A."/>
            <person name="Borenstein D."/>
            <person name="Chen Z."/>
            <person name="Engels R."/>
            <person name="Freedman E."/>
            <person name="Gellesch M."/>
            <person name="Goldberg J."/>
            <person name="Griggs A."/>
            <person name="Gujja S."/>
            <person name="Heiman D."/>
            <person name="Hepburn T."/>
            <person name="Howarth C."/>
            <person name="Jen D."/>
            <person name="Larson L."/>
            <person name="Lewis B."/>
            <person name="Mehta T."/>
            <person name="Park D."/>
            <person name="Pearson M."/>
            <person name="Roberts A."/>
            <person name="Saif S."/>
            <person name="Shenoy N."/>
            <person name="Sisk P."/>
            <person name="Stolte C."/>
            <person name="Sykes S."/>
            <person name="Walk T."/>
            <person name="White J."/>
            <person name="Yandava C."/>
            <person name="Burger G."/>
            <person name="Gray M.W."/>
            <person name="Holland P.W.H."/>
            <person name="King N."/>
            <person name="Lang F.B.F."/>
            <person name="Roger A.J."/>
            <person name="Ruiz-Trillo I."/>
            <person name="Lander E."/>
            <person name="Nusbaum C."/>
        </authorList>
    </citation>
    <scope>NUCLEOTIDE SEQUENCE [LARGE SCALE GENOMIC DNA]</scope>
    <source>
        <strain evidence="17 18">ATCC 38327</strain>
    </source>
</reference>
<dbReference type="FunFam" id="1.25.40.470:FF:000002">
    <property type="entry name" value="Coatomer subunit alpha"/>
    <property type="match status" value="1"/>
</dbReference>
<dbReference type="OMA" id="EMTYQKQ"/>
<keyword evidence="4 12" id="KW-0963">Cytoplasm</keyword>
<evidence type="ECO:0000256" key="9">
    <source>
        <dbReference type="ARBA" id="ARBA00023034"/>
    </source>
</evidence>
<dbReference type="InterPro" id="IPR006692">
    <property type="entry name" value="Beta-prop_COPA/B_2nd"/>
</dbReference>
<keyword evidence="9 12" id="KW-0333">Golgi apparatus</keyword>
<name>A0A0L0SFW0_ALLM3</name>
<dbReference type="STRING" id="578462.A0A0L0SFW0"/>
<dbReference type="PROSITE" id="PS50294">
    <property type="entry name" value="WD_REPEATS_REGION"/>
    <property type="match status" value="5"/>
</dbReference>
<dbReference type="CDD" id="cd00200">
    <property type="entry name" value="WD40"/>
    <property type="match status" value="1"/>
</dbReference>
<accession>A0A0L0SFW0</accession>
<dbReference type="Proteomes" id="UP000054350">
    <property type="component" value="Unassembled WGS sequence"/>
</dbReference>
<evidence type="ECO:0000256" key="12">
    <source>
        <dbReference type="PIRNR" id="PIRNR003354"/>
    </source>
</evidence>
<dbReference type="SUPFAM" id="SSF50978">
    <property type="entry name" value="WD40 repeat-like"/>
    <property type="match status" value="1"/>
</dbReference>
<dbReference type="SMART" id="SM00320">
    <property type="entry name" value="WD40"/>
    <property type="match status" value="7"/>
</dbReference>
<organism evidence="17 18">
    <name type="scientific">Allomyces macrogynus (strain ATCC 38327)</name>
    <name type="common">Allomyces javanicus var. macrogynus</name>
    <dbReference type="NCBI Taxonomy" id="578462"/>
    <lineage>
        <taxon>Eukaryota</taxon>
        <taxon>Fungi</taxon>
        <taxon>Fungi incertae sedis</taxon>
        <taxon>Blastocladiomycota</taxon>
        <taxon>Blastocladiomycetes</taxon>
        <taxon>Blastocladiales</taxon>
        <taxon>Blastocladiaceae</taxon>
        <taxon>Allomyces</taxon>
    </lineage>
</organism>
<feature type="domain" description="Coatomer alpha subunit C-terminal" evidence="15">
    <location>
        <begin position="887"/>
        <end position="1248"/>
    </location>
</feature>
<dbReference type="SUPFAM" id="SSF51004">
    <property type="entry name" value="C-terminal (heme d1) domain of cytochrome cd1-nitrite reductase"/>
    <property type="match status" value="1"/>
</dbReference>
<evidence type="ECO:0000256" key="11">
    <source>
        <dbReference type="ARBA" id="ARBA00023329"/>
    </source>
</evidence>
<dbReference type="Pfam" id="PF00400">
    <property type="entry name" value="WD40"/>
    <property type="match status" value="5"/>
</dbReference>
<evidence type="ECO:0000313" key="17">
    <source>
        <dbReference type="EMBL" id="KNE61386.1"/>
    </source>
</evidence>
<dbReference type="InterPro" id="IPR020472">
    <property type="entry name" value="WD40_PAC1"/>
</dbReference>
<dbReference type="GO" id="GO:0006891">
    <property type="term" value="P:intra-Golgi vesicle-mediated transport"/>
    <property type="evidence" value="ECO:0007669"/>
    <property type="project" value="TreeGrafter"/>
</dbReference>
<dbReference type="InterPro" id="IPR019775">
    <property type="entry name" value="WD40_repeat_CS"/>
</dbReference>
<feature type="repeat" description="WD" evidence="13">
    <location>
        <begin position="243"/>
        <end position="284"/>
    </location>
</feature>
<evidence type="ECO:0000256" key="3">
    <source>
        <dbReference type="ARBA" id="ARBA00022448"/>
    </source>
</evidence>
<dbReference type="VEuPathDB" id="FungiDB:AMAG_06215"/>
<sequence>MLTKFESKSNRVKGLAFHAKRPWILASLHNGSIQWWDYRMGTLLDRFDEHQGPVRGVAFHPTQPLFVSGGDDYKINVWNYKQRRCLFTLHGHLDYIRTVFFHHEAPWIISASDDYTIRIWNWQSRTCLAVLTGHNHYVMSAQFHPKEDLVVSASLDFTVRVWDISGLRKRHAAGSGTPASLMGASGMPGGMGGMPGGMGGVGGMGGGSGGGLGGPGGAARSLLMDDGRADLFGNSDAIVKYVLEGHDKGVNWAAFHPTLPLIVSAGDDRQIKIWRMSETKAWEMDTFRGHYNNICNAIFHPRAELVLSDAEDKTIRVWDMARRTIAQTFRRENDRFWVLVAHPHINLFAAGHDSGLIVFKLERERPAMALAQSSLVFVQGQHLVQYDLQSKQEKTLAQVKRGQGFQVSPRYLSYNPTEKLALVSVPVEGGLIELYSLDAAQRDPVKLHGHVGAFVGRNRLTVLDKTAVALHLYDSRGTKLKEVKLPAPATEMFAAGIGHVALSTGTSVELWDLQQGALVAELTNVNNVKYLAWSNDMAHVALLSKHVITICTKQLKQLAVIHETIRVKSAVFDGTVLIYTTLNHIKYALPNGDTGILCTLEQPLYLVHVHNDTITALTRDHKVTTLTVDTTEYRFKLALVNRQYAAVLNMIQTSNLIGQSIIAYLQKKGYPDVALHFVQDPPTRFELALECGQLDVAQQAAETMDNPQAWTRLGTEALRQGHIALAETAMQRVKNLPGLSLLYLATGQADKLHKMLTIAQHRGDVMGCMQNAVYLGSVEERARVLVDAGQLSLAWLTCYTHGLTELAEQIAARAGLSPEQLEEIKAKVPADAALLVPPRPVAPMVDNWPVLDTAQNGYFSNHAAAATTSATQAQALSSAAVAAAMESVTADVRQLALDDGWGDGAGDATTRAVGNVNEIDEAGWGFDDMDLPSVPTASAAASATQPGALQLDVVPLQGPSKKQAWARGSTAPVDHILAGSFESAFAVMNRTHGITHFAPLKPEVLSLYSAGAAHVAALELPLAENWENTDPLLSRPVAVLTPASVQSTTAAEAAQLTSQGNLAAAVAQWRHVLHQLALVASGDASVRAQIDQAREYVHGLSMELARRELDATSPDPARSLALAAYFTHAALQPVHVQLALRSATAQARKAGHFPLMAQFARRLLDANPAPAVAQNARQFIALADANAGTPVDASVAGVAYDPLHVVPVCAKTFTPIMAAEPAKCRFCHATCQPDARGEACPVCMLTNVL</sequence>
<feature type="repeat" description="WD" evidence="13">
    <location>
        <begin position="89"/>
        <end position="130"/>
    </location>
</feature>
<dbReference type="PIRSF" id="PIRSF003354">
    <property type="entry name" value="Coatomer_alpha_subunit"/>
    <property type="match status" value="1"/>
</dbReference>
<keyword evidence="6" id="KW-0677">Repeat</keyword>
<dbReference type="Pfam" id="PF06957">
    <property type="entry name" value="COPI_C"/>
    <property type="match status" value="1"/>
</dbReference>
<dbReference type="PROSITE" id="PS50082">
    <property type="entry name" value="WD_REPEATS_2"/>
    <property type="match status" value="5"/>
</dbReference>
<evidence type="ECO:0000259" key="16">
    <source>
        <dbReference type="Pfam" id="PF23953"/>
    </source>
</evidence>
<evidence type="ECO:0000256" key="7">
    <source>
        <dbReference type="ARBA" id="ARBA00022892"/>
    </source>
</evidence>
<keyword evidence="11" id="KW-0968">Cytoplasmic vesicle</keyword>
<evidence type="ECO:0000256" key="1">
    <source>
        <dbReference type="ARBA" id="ARBA00004255"/>
    </source>
</evidence>
<evidence type="ECO:0000256" key="13">
    <source>
        <dbReference type="PROSITE-ProRule" id="PRU00221"/>
    </source>
</evidence>
<dbReference type="GO" id="GO:0005198">
    <property type="term" value="F:structural molecule activity"/>
    <property type="evidence" value="ECO:0007669"/>
    <property type="project" value="InterPro"/>
</dbReference>
<feature type="domain" description="COPA/B TPR" evidence="16">
    <location>
        <begin position="647"/>
        <end position="805"/>
    </location>
</feature>
<dbReference type="InterPro" id="IPR050844">
    <property type="entry name" value="Coatomer_complex_subunit"/>
</dbReference>
<dbReference type="PRINTS" id="PR00320">
    <property type="entry name" value="GPROTEINBRPT"/>
</dbReference>
<dbReference type="InterPro" id="IPR001680">
    <property type="entry name" value="WD40_rpt"/>
</dbReference>
<dbReference type="InterPro" id="IPR047312">
    <property type="entry name" value="Coatomer_alpha_WD-assoc_reg"/>
</dbReference>
<feature type="domain" description="COPA/B second beta-propeller" evidence="14">
    <location>
        <begin position="382"/>
        <end position="615"/>
    </location>
</feature>
<dbReference type="Pfam" id="PF23953">
    <property type="entry name" value="TPR_COPA_B"/>
    <property type="match status" value="1"/>
</dbReference>
<evidence type="ECO:0000256" key="8">
    <source>
        <dbReference type="ARBA" id="ARBA00022927"/>
    </source>
</evidence>
<proteinExistence type="predicted"/>
<dbReference type="InterPro" id="IPR056176">
    <property type="entry name" value="TPR_COPA_B"/>
</dbReference>
<feature type="repeat" description="WD" evidence="13">
    <location>
        <begin position="47"/>
        <end position="88"/>
    </location>
</feature>
<comment type="function">
    <text evidence="12">The coatomer is a cytosolic protein complex that binds to dilysine motifs and reversibly associates with Golgi non-clathrin-coated vesicles, which further mediate biosynthetic protein transport from the ER, via the Golgi up to the trans Golgi network.</text>
</comment>
<gene>
    <name evidence="17" type="ORF">AMAG_06215</name>
</gene>
<protein>
    <recommendedName>
        <fullName evidence="12">Coatomer subunit alpha</fullName>
    </recommendedName>
</protein>
<dbReference type="InterPro" id="IPR036322">
    <property type="entry name" value="WD40_repeat_dom_sf"/>
</dbReference>